<sequence length="56" mass="6024">MRAGEARDAGGEVHNRILAFLTEGTLEEWFSPSKLRAEQKAPLPAELEEASTAIAG</sequence>
<comment type="caution">
    <text evidence="3">The sequence shown here is derived from an EMBL/GenBank/DDBJ whole genome shotgun (WGS) entry which is preliminary data.</text>
</comment>
<dbReference type="EMBL" id="JAGIOD010000002">
    <property type="protein sequence ID" value="MBP2382880.1"/>
    <property type="molecule type" value="Genomic_DNA"/>
</dbReference>
<organism evidence="3 5">
    <name type="scientific">Brachybacterium sacelli</name>
    <dbReference type="NCBI Taxonomy" id="173364"/>
    <lineage>
        <taxon>Bacteria</taxon>
        <taxon>Bacillati</taxon>
        <taxon>Actinomycetota</taxon>
        <taxon>Actinomycetes</taxon>
        <taxon>Micrococcales</taxon>
        <taxon>Dermabacteraceae</taxon>
        <taxon>Brachybacterium</taxon>
    </lineage>
</organism>
<dbReference type="EMBL" id="JAGIOD010000001">
    <property type="protein sequence ID" value="MBP2382866.1"/>
    <property type="molecule type" value="Genomic_DNA"/>
</dbReference>
<reference evidence="3 5" key="1">
    <citation type="submission" date="2021-03" db="EMBL/GenBank/DDBJ databases">
        <title>Sequencing the genomes of 1000 actinobacteria strains.</title>
        <authorList>
            <person name="Klenk H.-P."/>
        </authorList>
    </citation>
    <scope>NUCLEOTIDE SEQUENCE [LARGE SCALE GENOMIC DNA]</scope>
    <source>
        <strain evidence="3 5">DSM 14566</strain>
    </source>
</reference>
<keyword evidence="5" id="KW-1185">Reference proteome</keyword>
<dbReference type="RefSeq" id="WP_209897647.1">
    <property type="nucleotide sequence ID" value="NZ_JAGIOD010000001.1"/>
</dbReference>
<accession>A0ABS4X341</accession>
<evidence type="ECO:0000313" key="4">
    <source>
        <dbReference type="EMBL" id="MBP2384487.1"/>
    </source>
</evidence>
<evidence type="ECO:0000313" key="1">
    <source>
        <dbReference type="EMBL" id="MBP2380056.1"/>
    </source>
</evidence>
<evidence type="ECO:0000313" key="2">
    <source>
        <dbReference type="EMBL" id="MBP2382866.1"/>
    </source>
</evidence>
<gene>
    <name evidence="1" type="ORF">JOF43_000013</name>
    <name evidence="2" type="ORF">JOF43_002823</name>
    <name evidence="3" type="ORF">JOF43_002869</name>
    <name evidence="4" type="ORF">JOF43_004476</name>
</gene>
<protein>
    <submittedName>
        <fullName evidence="3">Uncharacterized protein</fullName>
    </submittedName>
</protein>
<name>A0ABS4X341_9MICO</name>
<dbReference type="Proteomes" id="UP001519290">
    <property type="component" value="Unassembled WGS sequence"/>
</dbReference>
<dbReference type="EMBL" id="JAGIOD010000001">
    <property type="protein sequence ID" value="MBP2380056.1"/>
    <property type="molecule type" value="Genomic_DNA"/>
</dbReference>
<evidence type="ECO:0000313" key="5">
    <source>
        <dbReference type="Proteomes" id="UP001519290"/>
    </source>
</evidence>
<evidence type="ECO:0000313" key="3">
    <source>
        <dbReference type="EMBL" id="MBP2382880.1"/>
    </source>
</evidence>
<dbReference type="EMBL" id="JAGIOD010000002">
    <property type="protein sequence ID" value="MBP2384487.1"/>
    <property type="molecule type" value="Genomic_DNA"/>
</dbReference>
<proteinExistence type="predicted"/>